<feature type="non-terminal residue" evidence="1">
    <location>
        <position position="1"/>
    </location>
</feature>
<proteinExistence type="predicted"/>
<reference evidence="2" key="1">
    <citation type="journal article" date="2019" name="Int. J. Syst. Evol. Microbiol.">
        <title>The Global Catalogue of Microorganisms (GCM) 10K type strain sequencing project: providing services to taxonomists for standard genome sequencing and annotation.</title>
        <authorList>
            <consortium name="The Broad Institute Genomics Platform"/>
            <consortium name="The Broad Institute Genome Sequencing Center for Infectious Disease"/>
            <person name="Wu L."/>
            <person name="Ma J."/>
        </authorList>
    </citation>
    <scope>NUCLEOTIDE SEQUENCE [LARGE SCALE GENOMIC DNA]</scope>
    <source>
        <strain evidence="2">CGMCC 1.12470</strain>
    </source>
</reference>
<dbReference type="Proteomes" id="UP001597261">
    <property type="component" value="Unassembled WGS sequence"/>
</dbReference>
<sequence>RRLRTVFDVTADVGSPLNLLPVYDTATDWEHPVRRLRESPVLDLIAIDNLPSLLPLEASRDFSASLTPLLPDLEAGGAWERCRERFDAAVRELRAGEGDQGRT</sequence>
<evidence type="ECO:0000313" key="2">
    <source>
        <dbReference type="Proteomes" id="UP001597261"/>
    </source>
</evidence>
<dbReference type="EMBL" id="JBHUDX010000011">
    <property type="protein sequence ID" value="MFD1657590.1"/>
    <property type="molecule type" value="Genomic_DNA"/>
</dbReference>
<accession>A0ABW4IJU6</accession>
<protein>
    <submittedName>
        <fullName evidence="1">Saccharopine dehydrogenase</fullName>
    </submittedName>
</protein>
<evidence type="ECO:0000313" key="1">
    <source>
        <dbReference type="EMBL" id="MFD1657590.1"/>
    </source>
</evidence>
<name>A0ABW4IJU6_9ACTN</name>
<gene>
    <name evidence="1" type="ORF">ACFSL4_04955</name>
</gene>
<comment type="caution">
    <text evidence="1">The sequence shown here is derived from an EMBL/GenBank/DDBJ whole genome shotgun (WGS) entry which is preliminary data.</text>
</comment>
<dbReference type="Gene3D" id="3.40.50.720">
    <property type="entry name" value="NAD(P)-binding Rossmann-like Domain"/>
    <property type="match status" value="1"/>
</dbReference>
<keyword evidence="2" id="KW-1185">Reference proteome</keyword>
<organism evidence="1 2">
    <name type="scientific">Streptomyces caeni</name>
    <dbReference type="NCBI Taxonomy" id="2307231"/>
    <lineage>
        <taxon>Bacteria</taxon>
        <taxon>Bacillati</taxon>
        <taxon>Actinomycetota</taxon>
        <taxon>Actinomycetes</taxon>
        <taxon>Kitasatosporales</taxon>
        <taxon>Streptomycetaceae</taxon>
        <taxon>Streptomyces</taxon>
    </lineage>
</organism>